<gene>
    <name evidence="2" type="ORF">BDZ94DRAFT_420844</name>
</gene>
<dbReference type="InterPro" id="IPR001810">
    <property type="entry name" value="F-box_dom"/>
</dbReference>
<proteinExistence type="predicted"/>
<dbReference type="PROSITE" id="PS50181">
    <property type="entry name" value="FBOX"/>
    <property type="match status" value="1"/>
</dbReference>
<dbReference type="EMBL" id="MU150444">
    <property type="protein sequence ID" value="KAF9456239.1"/>
    <property type="molecule type" value="Genomic_DNA"/>
</dbReference>
<comment type="caution">
    <text evidence="2">The sequence shown here is derived from an EMBL/GenBank/DDBJ whole genome shotgun (WGS) entry which is preliminary data.</text>
</comment>
<evidence type="ECO:0000259" key="1">
    <source>
        <dbReference type="PROSITE" id="PS50181"/>
    </source>
</evidence>
<dbReference type="AlphaFoldDB" id="A0A9P5XT48"/>
<dbReference type="OrthoDB" id="3365698at2759"/>
<evidence type="ECO:0000313" key="3">
    <source>
        <dbReference type="Proteomes" id="UP000807353"/>
    </source>
</evidence>
<accession>A0A9P5XT48</accession>
<dbReference type="Proteomes" id="UP000807353">
    <property type="component" value="Unassembled WGS sequence"/>
</dbReference>
<evidence type="ECO:0000313" key="2">
    <source>
        <dbReference type="EMBL" id="KAF9456239.1"/>
    </source>
</evidence>
<reference evidence="2" key="1">
    <citation type="submission" date="2020-11" db="EMBL/GenBank/DDBJ databases">
        <authorList>
            <consortium name="DOE Joint Genome Institute"/>
            <person name="Ahrendt S."/>
            <person name="Riley R."/>
            <person name="Andreopoulos W."/>
            <person name="Labutti K."/>
            <person name="Pangilinan J."/>
            <person name="Ruiz-Duenas F.J."/>
            <person name="Barrasa J.M."/>
            <person name="Sanchez-Garcia M."/>
            <person name="Camarero S."/>
            <person name="Miyauchi S."/>
            <person name="Serrano A."/>
            <person name="Linde D."/>
            <person name="Babiker R."/>
            <person name="Drula E."/>
            <person name="Ayuso-Fernandez I."/>
            <person name="Pacheco R."/>
            <person name="Padilla G."/>
            <person name="Ferreira P."/>
            <person name="Barriuso J."/>
            <person name="Kellner H."/>
            <person name="Castanera R."/>
            <person name="Alfaro M."/>
            <person name="Ramirez L."/>
            <person name="Pisabarro A.G."/>
            <person name="Kuo A."/>
            <person name="Tritt A."/>
            <person name="Lipzen A."/>
            <person name="He G."/>
            <person name="Yan M."/>
            <person name="Ng V."/>
            <person name="Cullen D."/>
            <person name="Martin F."/>
            <person name="Rosso M.-N."/>
            <person name="Henrissat B."/>
            <person name="Hibbett D."/>
            <person name="Martinez A.T."/>
            <person name="Grigoriev I.V."/>
        </authorList>
    </citation>
    <scope>NUCLEOTIDE SEQUENCE</scope>
    <source>
        <strain evidence="2">CBS 247.69</strain>
    </source>
</reference>
<organism evidence="2 3">
    <name type="scientific">Collybia nuda</name>
    <dbReference type="NCBI Taxonomy" id="64659"/>
    <lineage>
        <taxon>Eukaryota</taxon>
        <taxon>Fungi</taxon>
        <taxon>Dikarya</taxon>
        <taxon>Basidiomycota</taxon>
        <taxon>Agaricomycotina</taxon>
        <taxon>Agaricomycetes</taxon>
        <taxon>Agaricomycetidae</taxon>
        <taxon>Agaricales</taxon>
        <taxon>Tricholomatineae</taxon>
        <taxon>Clitocybaceae</taxon>
        <taxon>Collybia</taxon>
    </lineage>
</organism>
<sequence>MHLQQHGLSLEYLPGTKYASLPTEILCEIFALASSISLAEFPKQRFMPIVISHVDRRWREIVLDLPNLWTPVRISGYDATVLDTVFTRSKGHSLDIFLDYPQATPTGANLRLWNTLISVLSQMYRCRSLTISTVDANFKLIRNVFGYRCMAPLLESLKLTCIDAAAREPSIFPVINYDITKLSSIYVDGLVLMNTLSMGVKEMEIRNTVGPWDWPRSSGSLDSTFHSLTLERLTLVNVPVPQSTTFETPALTEIICRGRNSETIFNSDFNPTALSSIEVSQVDTQTWAEIVNHFSRTWQLQRFNSVKHLTLSDFDTSALCADRLDVRFPNAFSGLSHCNFVNASPKFLFNILSENSTVWPNVSFDIDGIKVPHPATGIAI</sequence>
<keyword evidence="3" id="KW-1185">Reference proteome</keyword>
<feature type="domain" description="F-box" evidence="1">
    <location>
        <begin position="15"/>
        <end position="72"/>
    </location>
</feature>
<name>A0A9P5XT48_9AGAR</name>
<protein>
    <recommendedName>
        <fullName evidence="1">F-box domain-containing protein</fullName>
    </recommendedName>
</protein>